<dbReference type="RefSeq" id="WP_173035743.1">
    <property type="nucleotide sequence ID" value="NZ_AP022870.1"/>
</dbReference>
<evidence type="ECO:0000313" key="2">
    <source>
        <dbReference type="EMBL" id="BCB75774.1"/>
    </source>
</evidence>
<dbReference type="NCBIfam" id="TIGR01444">
    <property type="entry name" value="fkbM_fam"/>
    <property type="match status" value="1"/>
</dbReference>
<dbReference type="KEGG" id="pfla:Pflav_021840"/>
<dbReference type="Pfam" id="PF05050">
    <property type="entry name" value="Methyltransf_21"/>
    <property type="match status" value="1"/>
</dbReference>
<proteinExistence type="predicted"/>
<feature type="domain" description="Methyltransferase FkbM" evidence="1">
    <location>
        <begin position="112"/>
        <end position="263"/>
    </location>
</feature>
<dbReference type="EMBL" id="AP022870">
    <property type="protein sequence ID" value="BCB75774.1"/>
    <property type="molecule type" value="Genomic_DNA"/>
</dbReference>
<dbReference type="PANTHER" id="PTHR34203:SF15">
    <property type="entry name" value="SLL1173 PROTEIN"/>
    <property type="match status" value="1"/>
</dbReference>
<evidence type="ECO:0000259" key="1">
    <source>
        <dbReference type="Pfam" id="PF05050"/>
    </source>
</evidence>
<reference evidence="2 3" key="1">
    <citation type="submission" date="2020-03" db="EMBL/GenBank/DDBJ databases">
        <title>Whole genome shotgun sequence of Phytohabitans flavus NBRC 107702.</title>
        <authorList>
            <person name="Komaki H."/>
            <person name="Tamura T."/>
        </authorList>
    </citation>
    <scope>NUCLEOTIDE SEQUENCE [LARGE SCALE GENOMIC DNA]</scope>
    <source>
        <strain evidence="2 3">NBRC 107702</strain>
    </source>
</reference>
<gene>
    <name evidence="2" type="ORF">Pflav_021840</name>
</gene>
<dbReference type="PANTHER" id="PTHR34203">
    <property type="entry name" value="METHYLTRANSFERASE, FKBM FAMILY PROTEIN"/>
    <property type="match status" value="1"/>
</dbReference>
<accession>A0A6F8XPL2</accession>
<reference evidence="2 3" key="2">
    <citation type="submission" date="2020-03" db="EMBL/GenBank/DDBJ databases">
        <authorList>
            <person name="Ichikawa N."/>
            <person name="Kimura A."/>
            <person name="Kitahashi Y."/>
            <person name="Uohara A."/>
        </authorList>
    </citation>
    <scope>NUCLEOTIDE SEQUENCE [LARGE SCALE GENOMIC DNA]</scope>
    <source>
        <strain evidence="2 3">NBRC 107702</strain>
    </source>
</reference>
<dbReference type="SUPFAM" id="SSF53335">
    <property type="entry name" value="S-adenosyl-L-methionine-dependent methyltransferases"/>
    <property type="match status" value="1"/>
</dbReference>
<dbReference type="Gene3D" id="3.40.50.150">
    <property type="entry name" value="Vaccinia Virus protein VP39"/>
    <property type="match status" value="1"/>
</dbReference>
<name>A0A6F8XPL2_9ACTN</name>
<dbReference type="InterPro" id="IPR029063">
    <property type="entry name" value="SAM-dependent_MTases_sf"/>
</dbReference>
<dbReference type="InterPro" id="IPR006342">
    <property type="entry name" value="FkbM_mtfrase"/>
</dbReference>
<keyword evidence="3" id="KW-1185">Reference proteome</keyword>
<dbReference type="AlphaFoldDB" id="A0A6F8XPL2"/>
<sequence>MRVAYLAGRAVLTGLVRRLPLAAVPPLRRYSPVRRAVRWGGVPRAVHTFALPDNPELRFVNADSQVTQQLYWGGERGWEPELLPWWRYACRRAAKVVELGSNVGYYAVQGGRAAPGARYLAVEPHPTSARTCRENLALNGITSVEVLAAAATADPAQPYIDLVVPWEQQGTPTVAFMARGSELPASMADRRATTVRVPAVDVRSLLDGVDVLKVDVEGQEHALLAASWAPLREHRPTIFVEVLPGTPQLRALLARLCVELGYRCFIPRPDRLVPLSPGRLPTVDVQGEQGTNDLILRAG</sequence>
<evidence type="ECO:0000313" key="3">
    <source>
        <dbReference type="Proteomes" id="UP000502508"/>
    </source>
</evidence>
<protein>
    <recommendedName>
        <fullName evidence="1">Methyltransferase FkbM domain-containing protein</fullName>
    </recommendedName>
</protein>
<dbReference type="Proteomes" id="UP000502508">
    <property type="component" value="Chromosome"/>
</dbReference>
<dbReference type="InterPro" id="IPR052514">
    <property type="entry name" value="SAM-dependent_MTase"/>
</dbReference>
<organism evidence="2 3">
    <name type="scientific">Phytohabitans flavus</name>
    <dbReference type="NCBI Taxonomy" id="1076124"/>
    <lineage>
        <taxon>Bacteria</taxon>
        <taxon>Bacillati</taxon>
        <taxon>Actinomycetota</taxon>
        <taxon>Actinomycetes</taxon>
        <taxon>Micromonosporales</taxon>
        <taxon>Micromonosporaceae</taxon>
    </lineage>
</organism>